<evidence type="ECO:0000313" key="2">
    <source>
        <dbReference type="EMBL" id="KAK3033635.1"/>
    </source>
</evidence>
<protein>
    <recommendedName>
        <fullName evidence="1">Ycf2 N-terminal domain-containing protein</fullName>
    </recommendedName>
</protein>
<reference evidence="2" key="1">
    <citation type="submission" date="2022-12" db="EMBL/GenBank/DDBJ databases">
        <title>Draft genome assemblies for two species of Escallonia (Escalloniales).</title>
        <authorList>
            <person name="Chanderbali A."/>
            <person name="Dervinis C."/>
            <person name="Anghel I."/>
            <person name="Soltis D."/>
            <person name="Soltis P."/>
            <person name="Zapata F."/>
        </authorList>
    </citation>
    <scope>NUCLEOTIDE SEQUENCE</scope>
    <source>
        <strain evidence="2">UCBG64.0493</strain>
        <tissue evidence="2">Leaf</tissue>
    </source>
</reference>
<proteinExistence type="predicted"/>
<evidence type="ECO:0000313" key="3">
    <source>
        <dbReference type="Proteomes" id="UP001188597"/>
    </source>
</evidence>
<keyword evidence="3" id="KW-1185">Reference proteome</keyword>
<dbReference type="Proteomes" id="UP001188597">
    <property type="component" value="Unassembled WGS sequence"/>
</dbReference>
<organism evidence="2 3">
    <name type="scientific">Escallonia herrerae</name>
    <dbReference type="NCBI Taxonomy" id="1293975"/>
    <lineage>
        <taxon>Eukaryota</taxon>
        <taxon>Viridiplantae</taxon>
        <taxon>Streptophyta</taxon>
        <taxon>Embryophyta</taxon>
        <taxon>Tracheophyta</taxon>
        <taxon>Spermatophyta</taxon>
        <taxon>Magnoliopsida</taxon>
        <taxon>eudicotyledons</taxon>
        <taxon>Gunneridae</taxon>
        <taxon>Pentapetalae</taxon>
        <taxon>asterids</taxon>
        <taxon>campanulids</taxon>
        <taxon>Escalloniales</taxon>
        <taxon>Escalloniaceae</taxon>
        <taxon>Escallonia</taxon>
    </lineage>
</organism>
<accession>A0AA88X7Q4</accession>
<dbReference type="InterPro" id="IPR056777">
    <property type="entry name" value="Ycf2_N"/>
</dbReference>
<comment type="caution">
    <text evidence="2">The sequence shown here is derived from an EMBL/GenBank/DDBJ whole genome shotgun (WGS) entry which is preliminary data.</text>
</comment>
<name>A0AA88X7Q4_9ASTE</name>
<dbReference type="AlphaFoldDB" id="A0AA88X7Q4"/>
<evidence type="ECO:0000259" key="1">
    <source>
        <dbReference type="Pfam" id="PF05695"/>
    </source>
</evidence>
<sequence length="81" mass="9399">MVQYSSVLGVKEPHQSIPNLVVKLYCSDDTIRNCKISIETIAGIEILFKEKDTKYLKFLSVYSMDDLIRKDHIENYLIAFL</sequence>
<feature type="domain" description="Ycf2 N-terminal" evidence="1">
    <location>
        <begin position="32"/>
        <end position="73"/>
    </location>
</feature>
<gene>
    <name evidence="2" type="ORF">RJ639_033760</name>
</gene>
<dbReference type="EMBL" id="JAVXUP010000227">
    <property type="protein sequence ID" value="KAK3033635.1"/>
    <property type="molecule type" value="Genomic_DNA"/>
</dbReference>
<dbReference type="Pfam" id="PF05695">
    <property type="entry name" value="Ycf2"/>
    <property type="match status" value="1"/>
</dbReference>